<evidence type="ECO:0000313" key="1">
    <source>
        <dbReference type="EMBL" id="GLQ91700.1"/>
    </source>
</evidence>
<dbReference type="EMBL" id="BSOB01000005">
    <property type="protein sequence ID" value="GLQ91700.1"/>
    <property type="molecule type" value="Genomic_DNA"/>
</dbReference>
<organism evidence="1 2">
    <name type="scientific">Dyella acidisoli</name>
    <dbReference type="NCBI Taxonomy" id="1867834"/>
    <lineage>
        <taxon>Bacteria</taxon>
        <taxon>Pseudomonadati</taxon>
        <taxon>Pseudomonadota</taxon>
        <taxon>Gammaproteobacteria</taxon>
        <taxon>Lysobacterales</taxon>
        <taxon>Rhodanobacteraceae</taxon>
        <taxon>Dyella</taxon>
    </lineage>
</organism>
<comment type="caution">
    <text evidence="1">The sequence shown here is derived from an EMBL/GenBank/DDBJ whole genome shotgun (WGS) entry which is preliminary data.</text>
</comment>
<evidence type="ECO:0000313" key="2">
    <source>
        <dbReference type="Proteomes" id="UP001156670"/>
    </source>
</evidence>
<gene>
    <name evidence="1" type="ORF">GCM10007901_06500</name>
</gene>
<proteinExistence type="predicted"/>
<sequence length="62" mass="6809">MLGRKFDTPPTLPDIATTLPPCKITGLAVPLAKVTRLGPNPWFVLALLSRLDAWPVEFPNQL</sequence>
<accession>A0ABQ5XJ44</accession>
<reference evidence="2" key="1">
    <citation type="journal article" date="2019" name="Int. J. Syst. Evol. Microbiol.">
        <title>The Global Catalogue of Microorganisms (GCM) 10K type strain sequencing project: providing services to taxonomists for standard genome sequencing and annotation.</title>
        <authorList>
            <consortium name="The Broad Institute Genomics Platform"/>
            <consortium name="The Broad Institute Genome Sequencing Center for Infectious Disease"/>
            <person name="Wu L."/>
            <person name="Ma J."/>
        </authorList>
    </citation>
    <scope>NUCLEOTIDE SEQUENCE [LARGE SCALE GENOMIC DNA]</scope>
    <source>
        <strain evidence="2">NBRC 111980</strain>
    </source>
</reference>
<keyword evidence="2" id="KW-1185">Reference proteome</keyword>
<name>A0ABQ5XJ44_9GAMM</name>
<dbReference type="Proteomes" id="UP001156670">
    <property type="component" value="Unassembled WGS sequence"/>
</dbReference>
<protein>
    <submittedName>
        <fullName evidence="1">Uncharacterized protein</fullName>
    </submittedName>
</protein>